<evidence type="ECO:0000256" key="11">
    <source>
        <dbReference type="SAM" id="Phobius"/>
    </source>
</evidence>
<keyword evidence="6" id="KW-0133">Cell shape</keyword>
<gene>
    <name evidence="14" type="ORF">H9X91_10975</name>
</gene>
<evidence type="ECO:0000256" key="5">
    <source>
        <dbReference type="ARBA" id="ARBA00022692"/>
    </source>
</evidence>
<evidence type="ECO:0000313" key="14">
    <source>
        <dbReference type="EMBL" id="MBM6851958.1"/>
    </source>
</evidence>
<dbReference type="Gene3D" id="3.40.710.10">
    <property type="entry name" value="DD-peptidase/beta-lactamase superfamily"/>
    <property type="match status" value="1"/>
</dbReference>
<dbReference type="Pfam" id="PF03717">
    <property type="entry name" value="PBP_dimer"/>
    <property type="match status" value="1"/>
</dbReference>
<dbReference type="InterPro" id="IPR036138">
    <property type="entry name" value="PBP_dimer_sf"/>
</dbReference>
<evidence type="ECO:0000313" key="15">
    <source>
        <dbReference type="Proteomes" id="UP000719500"/>
    </source>
</evidence>
<keyword evidence="4" id="KW-1003">Cell membrane</keyword>
<dbReference type="EMBL" id="JACSNX010000019">
    <property type="protein sequence ID" value="MBM6851958.1"/>
    <property type="molecule type" value="Genomic_DNA"/>
</dbReference>
<dbReference type="Pfam" id="PF00905">
    <property type="entry name" value="Transpeptidase"/>
    <property type="match status" value="1"/>
</dbReference>
<name>A0ABS2FY36_9FIRM</name>
<reference evidence="14 15" key="1">
    <citation type="journal article" date="2021" name="Sci. Rep.">
        <title>The distribution of antibiotic resistance genes in chicken gut microbiota commensals.</title>
        <authorList>
            <person name="Juricova H."/>
            <person name="Matiasovicova J."/>
            <person name="Kubasova T."/>
            <person name="Cejkova D."/>
            <person name="Rychlik I."/>
        </authorList>
    </citation>
    <scope>NUCLEOTIDE SEQUENCE [LARGE SCALE GENOMIC DNA]</scope>
    <source>
        <strain evidence="14 15">An411</strain>
    </source>
</reference>
<keyword evidence="5 11" id="KW-0812">Transmembrane</keyword>
<evidence type="ECO:0000256" key="6">
    <source>
        <dbReference type="ARBA" id="ARBA00022960"/>
    </source>
</evidence>
<organism evidence="14 15">
    <name type="scientific">Oscillibacter valericigenes</name>
    <dbReference type="NCBI Taxonomy" id="351091"/>
    <lineage>
        <taxon>Bacteria</taxon>
        <taxon>Bacillati</taxon>
        <taxon>Bacillota</taxon>
        <taxon>Clostridia</taxon>
        <taxon>Eubacteriales</taxon>
        <taxon>Oscillospiraceae</taxon>
        <taxon>Oscillibacter</taxon>
    </lineage>
</organism>
<comment type="subcellular location">
    <subcellularLocation>
        <location evidence="2">Cell membrane</location>
    </subcellularLocation>
    <subcellularLocation>
        <location evidence="1">Membrane</location>
        <topology evidence="1">Single-pass membrane protein</topology>
    </subcellularLocation>
</comment>
<protein>
    <submittedName>
        <fullName evidence="14">Penicillin-binding protein A</fullName>
    </submittedName>
</protein>
<dbReference type="SUPFAM" id="SSF56519">
    <property type="entry name" value="Penicillin binding protein dimerisation domain"/>
    <property type="match status" value="1"/>
</dbReference>
<comment type="caution">
    <text evidence="14">The sequence shown here is derived from an EMBL/GenBank/DDBJ whole genome shotgun (WGS) entry which is preliminary data.</text>
</comment>
<keyword evidence="7" id="KW-0573">Peptidoglycan synthesis</keyword>
<keyword evidence="10" id="KW-0961">Cell wall biogenesis/degradation</keyword>
<comment type="similarity">
    <text evidence="3">Belongs to the transpeptidase family.</text>
</comment>
<feature type="domain" description="Penicillin-binding protein dimerisation" evidence="13">
    <location>
        <begin position="54"/>
        <end position="356"/>
    </location>
</feature>
<keyword evidence="9 11" id="KW-0472">Membrane</keyword>
<dbReference type="InterPro" id="IPR012338">
    <property type="entry name" value="Beta-lactam/transpept-like"/>
</dbReference>
<dbReference type="InterPro" id="IPR050515">
    <property type="entry name" value="Beta-lactam/transpept"/>
</dbReference>
<dbReference type="Proteomes" id="UP000719500">
    <property type="component" value="Unassembled WGS sequence"/>
</dbReference>
<evidence type="ECO:0000256" key="1">
    <source>
        <dbReference type="ARBA" id="ARBA00004167"/>
    </source>
</evidence>
<accession>A0ABS2FY36</accession>
<evidence type="ECO:0000256" key="10">
    <source>
        <dbReference type="ARBA" id="ARBA00023316"/>
    </source>
</evidence>
<evidence type="ECO:0000256" key="4">
    <source>
        <dbReference type="ARBA" id="ARBA00022475"/>
    </source>
</evidence>
<evidence type="ECO:0000256" key="3">
    <source>
        <dbReference type="ARBA" id="ARBA00007171"/>
    </source>
</evidence>
<evidence type="ECO:0000256" key="7">
    <source>
        <dbReference type="ARBA" id="ARBA00022984"/>
    </source>
</evidence>
<keyword evidence="15" id="KW-1185">Reference proteome</keyword>
<evidence type="ECO:0000256" key="9">
    <source>
        <dbReference type="ARBA" id="ARBA00023136"/>
    </source>
</evidence>
<dbReference type="PANTHER" id="PTHR30627:SF2">
    <property type="entry name" value="PEPTIDOGLYCAN D,D-TRANSPEPTIDASE MRDA"/>
    <property type="match status" value="1"/>
</dbReference>
<evidence type="ECO:0000256" key="8">
    <source>
        <dbReference type="ARBA" id="ARBA00022989"/>
    </source>
</evidence>
<evidence type="ECO:0000259" key="12">
    <source>
        <dbReference type="Pfam" id="PF00905"/>
    </source>
</evidence>
<feature type="domain" description="Penicillin-binding protein transpeptidase" evidence="12">
    <location>
        <begin position="402"/>
        <end position="706"/>
    </location>
</feature>
<proteinExistence type="inferred from homology"/>
<dbReference type="InterPro" id="IPR001460">
    <property type="entry name" value="PCN-bd_Tpept"/>
</dbReference>
<dbReference type="PANTHER" id="PTHR30627">
    <property type="entry name" value="PEPTIDOGLYCAN D,D-TRANSPEPTIDASE"/>
    <property type="match status" value="1"/>
</dbReference>
<keyword evidence="8 11" id="KW-1133">Transmembrane helix</keyword>
<dbReference type="SUPFAM" id="SSF56601">
    <property type="entry name" value="beta-lactamase/transpeptidase-like"/>
    <property type="match status" value="1"/>
</dbReference>
<dbReference type="RefSeq" id="WP_204805049.1">
    <property type="nucleotide sequence ID" value="NZ_JACSNX010000019.1"/>
</dbReference>
<evidence type="ECO:0000259" key="13">
    <source>
        <dbReference type="Pfam" id="PF03717"/>
    </source>
</evidence>
<feature type="transmembrane region" description="Helical" evidence="11">
    <location>
        <begin position="12"/>
        <end position="30"/>
    </location>
</feature>
<evidence type="ECO:0000256" key="2">
    <source>
        <dbReference type="ARBA" id="ARBA00004236"/>
    </source>
</evidence>
<sequence length="735" mass="79865">MDQKQPRNLRLYILAGLFLAVMAVFLGVLYDTQVNDYETYYASSVRSIARSEPVEAARGNITDRNGKVLVSSRSSYNLTFDASLLDDGEDANEAILRLLQLCQSRGISWADYLPITRTSPFSYQLDSLGSTDKGRFLTYLKSLDEAADALGDYLLAHPSLLETVDEDGDRSNPADDILEDERLDTDRKKADALLEKLTSDQLTDTLLTRSGLSATRLIAQMQEDFGLSAAFSVEEARLVLGIQYEIRSRNLSNAEAYVLAEDVDVELISLLNDGDYAGAKITPSSVREYETTYGAHILGYLGSIGSPEEKEALGEGYAWDDYVGKSGVEAAFESYLKGSDGVRVVSMNEEGKITGEYYSTEPVPGNTVELTIDLDLQQAAEDALAATITAMNESDPVESRGGAAVVLDVDTREVLAMASYPTYDLATFRQSDIYAALNADPNRPFNNRATQGRYAPGSTIKPLTAVAALEEGLISPTERIRTPYRWYYPNDPTHSYINCAGGDHGRLNITEAITRSCNYFFAEMGYELGMDTYLEYLQAFGLGEHTDIEIGDAAGTLPENPEGQDRAPWAAFGQANQAYTPLQLANYIATLVSGGEFCQPHLLKAVKTYDNTEVVTVGETKPERVVSISDSTLHAVKRGMLGYTQPGGSVYNAFRNCVVTAGAKTGTSQLGGDQTENGVFVCFAPYDDPEIAVAIVIEHATWGANVASTGVAILNAYFSADTNTSSVTGENQLLP</sequence>
<dbReference type="Gene3D" id="3.90.1310.10">
    <property type="entry name" value="Penicillin-binding protein 2a (Domain 2)"/>
    <property type="match status" value="1"/>
</dbReference>
<dbReference type="InterPro" id="IPR005311">
    <property type="entry name" value="PBP_dimer"/>
</dbReference>